<dbReference type="EMBL" id="CP007142">
    <property type="protein sequence ID" value="AJQ94659.1"/>
    <property type="molecule type" value="Genomic_DNA"/>
</dbReference>
<evidence type="ECO:0000313" key="9">
    <source>
        <dbReference type="EMBL" id="AJQ94659.1"/>
    </source>
</evidence>
<keyword evidence="4 7" id="KW-0812">Transmembrane</keyword>
<dbReference type="STRING" id="1445510.YC6258_02621"/>
<keyword evidence="3" id="KW-1003">Cell membrane</keyword>
<keyword evidence="2 7" id="KW-0813">Transport</keyword>
<feature type="transmembrane region" description="Helical" evidence="7">
    <location>
        <begin position="134"/>
        <end position="158"/>
    </location>
</feature>
<comment type="subcellular location">
    <subcellularLocation>
        <location evidence="7">Cell inner membrane</location>
        <topology evidence="7">Multi-pass membrane protein</topology>
    </subcellularLocation>
    <subcellularLocation>
        <location evidence="1">Cell membrane</location>
        <topology evidence="1">Multi-pass membrane protein</topology>
    </subcellularLocation>
</comment>
<gene>
    <name evidence="9" type="ORF">YC6258_02621</name>
</gene>
<evidence type="ECO:0000256" key="4">
    <source>
        <dbReference type="ARBA" id="ARBA00022692"/>
    </source>
</evidence>
<feature type="transmembrane region" description="Helical" evidence="7">
    <location>
        <begin position="51"/>
        <end position="75"/>
    </location>
</feature>
<feature type="domain" description="Tripartite ATP-independent periplasmic transporters DctQ component" evidence="8">
    <location>
        <begin position="218"/>
        <end position="338"/>
    </location>
</feature>
<organism evidence="9 10">
    <name type="scientific">Gynuella sunshinyii YC6258</name>
    <dbReference type="NCBI Taxonomy" id="1445510"/>
    <lineage>
        <taxon>Bacteria</taxon>
        <taxon>Pseudomonadati</taxon>
        <taxon>Pseudomonadota</taxon>
        <taxon>Gammaproteobacteria</taxon>
        <taxon>Oceanospirillales</taxon>
        <taxon>Saccharospirillaceae</taxon>
        <taxon>Gynuella</taxon>
    </lineage>
</organism>
<keyword evidence="10" id="KW-1185">Reference proteome</keyword>
<comment type="subunit">
    <text evidence="7">The complex comprises the extracytoplasmic solute receptor protein and the two transmembrane proteins.</text>
</comment>
<sequence length="367" mass="41802">MPLACRATKHYESASELNKLLSMNSTSLKEEPKNKLSTTVNSKTLEVTARVVAASVIFLTACFLLNNYLNFWHAWPGMLIFLNSGLNLPDSNSLGWLQVISYLLVIPAAVLYVYRNATDTLIENAHKWDSLVRFIIRAAFWAVFLIGLFDSLISFLRIEGFLPYVVGDNLSTQLGRSNFRGLYLHFPLIGLSVLIAAMVKKIDFFWLALMVVLTEFGIVISRFVFSYEQAFMGDLVRFWYAALFLFASAYTFFHDGHVRVDVLYGRFSKHTKAWTNILGILFLGLPLCWIILSTGMWEKTSSIISPLVNYEITQSNYGLYVKYLMVFYLIIFAVTMIIQFCSYFLTNIADLLGQSDEDPSVAFLQDH</sequence>
<evidence type="ECO:0000259" key="8">
    <source>
        <dbReference type="Pfam" id="PF04290"/>
    </source>
</evidence>
<comment type="similarity">
    <text evidence="7">Belongs to the TRAP transporter small permease family.</text>
</comment>
<dbReference type="InterPro" id="IPR055348">
    <property type="entry name" value="DctQ"/>
</dbReference>
<comment type="function">
    <text evidence="7">Part of the tripartite ATP-independent periplasmic (TRAP) transport system.</text>
</comment>
<reference evidence="9 10" key="1">
    <citation type="submission" date="2014-01" db="EMBL/GenBank/DDBJ databases">
        <title>Full genme sequencing of cellulolytic bacterium Gynuella sunshinyii YC6258T gen. nov., sp. nov.</title>
        <authorList>
            <person name="Khan H."/>
            <person name="Chung E.J."/>
            <person name="Chung Y.R."/>
        </authorList>
    </citation>
    <scope>NUCLEOTIDE SEQUENCE [LARGE SCALE GENOMIC DNA]</scope>
    <source>
        <strain evidence="9 10">YC6258</strain>
    </source>
</reference>
<accession>A0A0C5VW24</accession>
<dbReference type="Proteomes" id="UP000032266">
    <property type="component" value="Chromosome"/>
</dbReference>
<keyword evidence="7" id="KW-0997">Cell inner membrane</keyword>
<keyword evidence="5 7" id="KW-1133">Transmembrane helix</keyword>
<comment type="caution">
    <text evidence="7">Lacks conserved residue(s) required for the propagation of feature annotation.</text>
</comment>
<evidence type="ECO:0000313" key="10">
    <source>
        <dbReference type="Proteomes" id="UP000032266"/>
    </source>
</evidence>
<dbReference type="AlphaFoldDB" id="A0A0C5VW24"/>
<feature type="transmembrane region" description="Helical" evidence="7">
    <location>
        <begin position="237"/>
        <end position="253"/>
    </location>
</feature>
<dbReference type="GO" id="GO:0005886">
    <property type="term" value="C:plasma membrane"/>
    <property type="evidence" value="ECO:0007669"/>
    <property type="project" value="UniProtKB-SubCell"/>
</dbReference>
<feature type="transmembrane region" description="Helical" evidence="7">
    <location>
        <begin position="273"/>
        <end position="292"/>
    </location>
</feature>
<feature type="transmembrane region" description="Helical" evidence="7">
    <location>
        <begin position="325"/>
        <end position="345"/>
    </location>
</feature>
<dbReference type="GO" id="GO:0022857">
    <property type="term" value="F:transmembrane transporter activity"/>
    <property type="evidence" value="ECO:0007669"/>
    <property type="project" value="UniProtKB-UniRule"/>
</dbReference>
<dbReference type="Pfam" id="PF04290">
    <property type="entry name" value="DctQ"/>
    <property type="match status" value="1"/>
</dbReference>
<keyword evidence="6 7" id="KW-0472">Membrane</keyword>
<evidence type="ECO:0000256" key="2">
    <source>
        <dbReference type="ARBA" id="ARBA00022448"/>
    </source>
</evidence>
<evidence type="ECO:0000256" key="6">
    <source>
        <dbReference type="ARBA" id="ARBA00023136"/>
    </source>
</evidence>
<dbReference type="KEGG" id="gsn:YC6258_02621"/>
<protein>
    <recommendedName>
        <fullName evidence="7">TRAP transporter small permease protein</fullName>
    </recommendedName>
</protein>
<dbReference type="PATRIC" id="fig|1445510.3.peg.2574"/>
<proteinExistence type="inferred from homology"/>
<name>A0A0C5VW24_9GAMM</name>
<evidence type="ECO:0000256" key="1">
    <source>
        <dbReference type="ARBA" id="ARBA00004651"/>
    </source>
</evidence>
<dbReference type="HOGENOM" id="CLU_753903_0_0_6"/>
<feature type="transmembrane region" description="Helical" evidence="7">
    <location>
        <begin position="204"/>
        <end position="225"/>
    </location>
</feature>
<feature type="transmembrane region" description="Helical" evidence="7">
    <location>
        <begin position="95"/>
        <end position="114"/>
    </location>
</feature>
<evidence type="ECO:0000256" key="7">
    <source>
        <dbReference type="RuleBase" id="RU369079"/>
    </source>
</evidence>
<evidence type="ECO:0000256" key="5">
    <source>
        <dbReference type="ARBA" id="ARBA00022989"/>
    </source>
</evidence>
<evidence type="ECO:0000256" key="3">
    <source>
        <dbReference type="ARBA" id="ARBA00022475"/>
    </source>
</evidence>
<feature type="transmembrane region" description="Helical" evidence="7">
    <location>
        <begin position="178"/>
        <end position="197"/>
    </location>
</feature>